<evidence type="ECO:0000313" key="5">
    <source>
        <dbReference type="Proteomes" id="UP001652625"/>
    </source>
</evidence>
<keyword evidence="5" id="KW-1185">Reference proteome</keyword>
<evidence type="ECO:0000259" key="4">
    <source>
        <dbReference type="Pfam" id="PF13302"/>
    </source>
</evidence>
<gene>
    <name evidence="6" type="primary">LOC100205319</name>
</gene>
<evidence type="ECO:0000313" key="6">
    <source>
        <dbReference type="RefSeq" id="XP_065644750.1"/>
    </source>
</evidence>
<feature type="domain" description="N-acetyltransferase" evidence="4">
    <location>
        <begin position="15"/>
        <end position="170"/>
    </location>
</feature>
<dbReference type="InterPro" id="IPR016181">
    <property type="entry name" value="Acyl_CoA_acyltransferase"/>
</dbReference>
<organism evidence="5 6">
    <name type="scientific">Hydra vulgaris</name>
    <name type="common">Hydra</name>
    <name type="synonym">Hydra attenuata</name>
    <dbReference type="NCBI Taxonomy" id="6087"/>
    <lineage>
        <taxon>Eukaryota</taxon>
        <taxon>Metazoa</taxon>
        <taxon>Cnidaria</taxon>
        <taxon>Hydrozoa</taxon>
        <taxon>Hydroidolina</taxon>
        <taxon>Anthoathecata</taxon>
        <taxon>Aplanulata</taxon>
        <taxon>Hydridae</taxon>
        <taxon>Hydra</taxon>
    </lineage>
</organism>
<evidence type="ECO:0000256" key="1">
    <source>
        <dbReference type="ARBA" id="ARBA00009342"/>
    </source>
</evidence>
<evidence type="ECO:0000256" key="2">
    <source>
        <dbReference type="ARBA" id="ARBA00022679"/>
    </source>
</evidence>
<dbReference type="GeneID" id="100205319"/>
<comment type="similarity">
    <text evidence="1">Belongs to the acetyltransferase family. GNAT subfamily.</text>
</comment>
<sequence length="216" mass="24977">MRLNANLMLIGKVVVLVPYKKHHVMKYHDWMKSSELLEKTASEPLTLKEEFEMQEKWLNDDDKCTFILINKAALNFQSVNNLVLPISREIELSSLAGDVNLFLNLESDVHEAELEVMVAEAQYRGKGLGKEAIKIMIFFATNNLNIKKFIVKIGTGNLESIMLFKGLGFEEESYSSVFDETTYCLYSSSEKVMFMLEEIRSYILEKSYYDCFLFNE</sequence>
<reference evidence="6" key="2">
    <citation type="submission" date="2025-08" db="UniProtKB">
        <authorList>
            <consortium name="RefSeq"/>
        </authorList>
    </citation>
    <scope>IDENTIFICATION</scope>
</reference>
<dbReference type="PANTHER" id="PTHR13256:SF16">
    <property type="entry name" value="ALPHA_BETA-TUBULIN-N-ACETYLTRANSFERASE 9"/>
    <property type="match status" value="1"/>
</dbReference>
<dbReference type="PANTHER" id="PTHR13256">
    <property type="entry name" value="N-ACETYLTRANSFERASE 9"/>
    <property type="match status" value="1"/>
</dbReference>
<dbReference type="InterPro" id="IPR000182">
    <property type="entry name" value="GNAT_dom"/>
</dbReference>
<keyword evidence="2" id="KW-0808">Transferase</keyword>
<protein>
    <submittedName>
        <fullName evidence="6">N-acetyltransferase 9-like protein</fullName>
    </submittedName>
</protein>
<dbReference type="InterPro" id="IPR039135">
    <property type="entry name" value="NAT9-like"/>
</dbReference>
<keyword evidence="3" id="KW-0012">Acyltransferase</keyword>
<dbReference type="Pfam" id="PF13302">
    <property type="entry name" value="Acetyltransf_3"/>
    <property type="match status" value="1"/>
</dbReference>
<evidence type="ECO:0000256" key="3">
    <source>
        <dbReference type="ARBA" id="ARBA00023315"/>
    </source>
</evidence>
<accession>A0ABM4B7C5</accession>
<dbReference type="Gene3D" id="3.40.630.30">
    <property type="match status" value="1"/>
</dbReference>
<dbReference type="RefSeq" id="XP_065644750.1">
    <property type="nucleotide sequence ID" value="XM_065788678.1"/>
</dbReference>
<dbReference type="SUPFAM" id="SSF55729">
    <property type="entry name" value="Acyl-CoA N-acyltransferases (Nat)"/>
    <property type="match status" value="1"/>
</dbReference>
<dbReference type="Proteomes" id="UP001652625">
    <property type="component" value="Chromosome 01"/>
</dbReference>
<name>A0ABM4B7C5_HYDVU</name>
<reference evidence="5" key="1">
    <citation type="submission" date="2025-05" db="UniProtKB">
        <authorList>
            <consortium name="RefSeq"/>
        </authorList>
    </citation>
    <scope>NUCLEOTIDE SEQUENCE [LARGE SCALE GENOMIC DNA]</scope>
</reference>
<proteinExistence type="inferred from homology"/>